<comment type="caution">
    <text evidence="2">The sequence shown here is derived from an EMBL/GenBank/DDBJ whole genome shotgun (WGS) entry which is preliminary data.</text>
</comment>
<feature type="region of interest" description="Disordered" evidence="1">
    <location>
        <begin position="39"/>
        <end position="88"/>
    </location>
</feature>
<organism evidence="2 3">
    <name type="scientific">Pseudolycoriella hygida</name>
    <dbReference type="NCBI Taxonomy" id="35572"/>
    <lineage>
        <taxon>Eukaryota</taxon>
        <taxon>Metazoa</taxon>
        <taxon>Ecdysozoa</taxon>
        <taxon>Arthropoda</taxon>
        <taxon>Hexapoda</taxon>
        <taxon>Insecta</taxon>
        <taxon>Pterygota</taxon>
        <taxon>Neoptera</taxon>
        <taxon>Endopterygota</taxon>
        <taxon>Diptera</taxon>
        <taxon>Nematocera</taxon>
        <taxon>Sciaroidea</taxon>
        <taxon>Sciaridae</taxon>
        <taxon>Pseudolycoriella</taxon>
    </lineage>
</organism>
<keyword evidence="2" id="KW-0378">Hydrolase</keyword>
<reference evidence="2" key="1">
    <citation type="submission" date="2022-07" db="EMBL/GenBank/DDBJ databases">
        <authorList>
            <person name="Trinca V."/>
            <person name="Uliana J.V.C."/>
            <person name="Torres T.T."/>
            <person name="Ward R.J."/>
            <person name="Monesi N."/>
        </authorList>
    </citation>
    <scope>NUCLEOTIDE SEQUENCE</scope>
    <source>
        <strain evidence="2">HSMRA1968</strain>
        <tissue evidence="2">Whole embryos</tissue>
    </source>
</reference>
<dbReference type="OrthoDB" id="202764at2759"/>
<sequence length="238" mass="25930">MSEFPETTTNVSPEMAAMLENFQKKTALNANTRQNVMNTSTSSLKESTSQVVNSSTTTSSTLTSTSQRLHHVRSTSEMSTSERKAHAVKRDLSDIKNSMSEMNQLTEKLRSSLENLVDGPDNEPLVTFPDGDTPPEELHMDLTTAIRPGEMVLSNGQLKTTGDTVKFEETRTISASRNHIITDGYSKESATTNSAETKRLQAGDIDFKQAKAAAAVRNKIEVDGVTAEQNAAIIKVSC</sequence>
<dbReference type="EMBL" id="WJQU01000002">
    <property type="protein sequence ID" value="KAJ6644518.1"/>
    <property type="molecule type" value="Genomic_DNA"/>
</dbReference>
<evidence type="ECO:0000256" key="1">
    <source>
        <dbReference type="SAM" id="MobiDB-lite"/>
    </source>
</evidence>
<accession>A0A9Q0S5C0</accession>
<proteinExistence type="predicted"/>
<evidence type="ECO:0000313" key="3">
    <source>
        <dbReference type="Proteomes" id="UP001151699"/>
    </source>
</evidence>
<dbReference type="Proteomes" id="UP001151699">
    <property type="component" value="Chromosome B"/>
</dbReference>
<gene>
    <name evidence="2" type="primary">Sarm_0</name>
    <name evidence="2" type="ORF">Bhyg_09487</name>
</gene>
<feature type="compositionally biased region" description="Low complexity" evidence="1">
    <location>
        <begin position="47"/>
        <end position="67"/>
    </location>
</feature>
<protein>
    <submittedName>
        <fullName evidence="2">NAD(+) hydrolase sarm1</fullName>
    </submittedName>
</protein>
<name>A0A9Q0S5C0_9DIPT</name>
<keyword evidence="3" id="KW-1185">Reference proteome</keyword>
<dbReference type="AlphaFoldDB" id="A0A9Q0S5C0"/>
<dbReference type="GO" id="GO:0016787">
    <property type="term" value="F:hydrolase activity"/>
    <property type="evidence" value="ECO:0007669"/>
    <property type="project" value="UniProtKB-KW"/>
</dbReference>
<evidence type="ECO:0000313" key="2">
    <source>
        <dbReference type="EMBL" id="KAJ6644518.1"/>
    </source>
</evidence>